<evidence type="ECO:0000256" key="4">
    <source>
        <dbReference type="ARBA" id="ARBA00022989"/>
    </source>
</evidence>
<keyword evidence="5 6" id="KW-0472">Membrane</keyword>
<organism evidence="9 10">
    <name type="scientific">Pseudoxanthomonas winnipegensis</name>
    <dbReference type="NCBI Taxonomy" id="2480810"/>
    <lineage>
        <taxon>Bacteria</taxon>
        <taxon>Pseudomonadati</taxon>
        <taxon>Pseudomonadota</taxon>
        <taxon>Gammaproteobacteria</taxon>
        <taxon>Lysobacterales</taxon>
        <taxon>Lysobacteraceae</taxon>
        <taxon>Pseudoxanthomonas</taxon>
    </lineage>
</organism>
<feature type="domain" description="ABC3 transporter permease C-terminal" evidence="7">
    <location>
        <begin position="318"/>
        <end position="433"/>
    </location>
</feature>
<accession>A0A4Q8LI36</accession>
<evidence type="ECO:0000256" key="5">
    <source>
        <dbReference type="ARBA" id="ARBA00023136"/>
    </source>
</evidence>
<evidence type="ECO:0000259" key="8">
    <source>
        <dbReference type="Pfam" id="PF12704"/>
    </source>
</evidence>
<feature type="transmembrane region" description="Helical" evidence="6">
    <location>
        <begin position="21"/>
        <end position="44"/>
    </location>
</feature>
<dbReference type="InterPro" id="IPR003838">
    <property type="entry name" value="ABC3_permease_C"/>
</dbReference>
<keyword evidence="2" id="KW-1003">Cell membrane</keyword>
<protein>
    <submittedName>
        <fullName evidence="9">FtsX-like permease family protein</fullName>
    </submittedName>
</protein>
<dbReference type="AlphaFoldDB" id="A0A4Q8LI36"/>
<proteinExistence type="predicted"/>
<evidence type="ECO:0000259" key="7">
    <source>
        <dbReference type="Pfam" id="PF02687"/>
    </source>
</evidence>
<dbReference type="RefSeq" id="WP_130550279.1">
    <property type="nucleotide sequence ID" value="NZ_SHMC01000001.1"/>
</dbReference>
<feature type="transmembrane region" description="Helical" evidence="6">
    <location>
        <begin position="405"/>
        <end position="426"/>
    </location>
</feature>
<evidence type="ECO:0000256" key="1">
    <source>
        <dbReference type="ARBA" id="ARBA00004651"/>
    </source>
</evidence>
<dbReference type="OrthoDB" id="8735006at2"/>
<keyword evidence="4 6" id="KW-1133">Transmembrane helix</keyword>
<gene>
    <name evidence="9" type="ORF">EA660_04265</name>
</gene>
<feature type="domain" description="MacB-like periplasmic core" evidence="8">
    <location>
        <begin position="20"/>
        <end position="228"/>
    </location>
</feature>
<evidence type="ECO:0000256" key="3">
    <source>
        <dbReference type="ARBA" id="ARBA00022692"/>
    </source>
</evidence>
<keyword evidence="3 6" id="KW-0812">Transmembrane</keyword>
<dbReference type="InterPro" id="IPR025857">
    <property type="entry name" value="MacB_PCD"/>
</dbReference>
<dbReference type="PANTHER" id="PTHR30572:SF18">
    <property type="entry name" value="ABC-TYPE MACROLIDE FAMILY EXPORT SYSTEM PERMEASE COMPONENT 2"/>
    <property type="match status" value="1"/>
</dbReference>
<comment type="subcellular location">
    <subcellularLocation>
        <location evidence="1">Cell membrane</location>
        <topology evidence="1">Multi-pass membrane protein</topology>
    </subcellularLocation>
</comment>
<dbReference type="GO" id="GO:0005886">
    <property type="term" value="C:plasma membrane"/>
    <property type="evidence" value="ECO:0007669"/>
    <property type="project" value="UniProtKB-SubCell"/>
</dbReference>
<reference evidence="9 10" key="1">
    <citation type="submission" date="2019-02" db="EMBL/GenBank/DDBJ databases">
        <title>WGS of Pseudoxanthomonas species novum from clinical isolates.</title>
        <authorList>
            <person name="Bernier A.-M."/>
            <person name="Bernard K."/>
            <person name="Vachon A."/>
        </authorList>
    </citation>
    <scope>NUCLEOTIDE SEQUENCE [LARGE SCALE GENOMIC DNA]</scope>
    <source>
        <strain evidence="9 10">NML171200</strain>
    </source>
</reference>
<dbReference type="GO" id="GO:0022857">
    <property type="term" value="F:transmembrane transporter activity"/>
    <property type="evidence" value="ECO:0007669"/>
    <property type="project" value="TreeGrafter"/>
</dbReference>
<dbReference type="PANTHER" id="PTHR30572">
    <property type="entry name" value="MEMBRANE COMPONENT OF TRANSPORTER-RELATED"/>
    <property type="match status" value="1"/>
</dbReference>
<evidence type="ECO:0000313" key="9">
    <source>
        <dbReference type="EMBL" id="TAA28798.1"/>
    </source>
</evidence>
<evidence type="ECO:0000256" key="6">
    <source>
        <dbReference type="SAM" id="Phobius"/>
    </source>
</evidence>
<sequence>MFGYYLALALRSLRRNPVLTGLMVLSIAVGIGAAMTTLTVMRLLSGDPLPGRSGQIFYPQVDASPSEKPKRSPYDMLDYTSAMDLWRAKRADRQALVVESQVKLQAAQAGQPPLMTQMLATHADFFPMFAVPFAHGSGWSAEDDARRARVAVISHDLNVKLFGGRDSVGQMLRVRDGEVRIVGVLAPWRPSPLFYRVAGGKFSQGDTADFYGRTQDVFLPFETGLELNDGHFNQFTCWGMPEVPGHLQNTPCVWLQLWVELDTPAKVASYRRFVADYASQQQALGRVRQPQLARVLSLMDWLDENRVVPRDARLQTWFALAFLAICLFNTVGLLLAKFLRRGGEIGVRRALGASKGAIFAQCLAEAAVIGLAGGIGGLLLTLIGVGLIRGQPVAYADLVHLDVPMFLLTFALAVFASIVAGLLPALRASRIAPAMQLKAL</sequence>
<dbReference type="Proteomes" id="UP000292627">
    <property type="component" value="Unassembled WGS sequence"/>
</dbReference>
<dbReference type="Pfam" id="PF12704">
    <property type="entry name" value="MacB_PCD"/>
    <property type="match status" value="1"/>
</dbReference>
<comment type="caution">
    <text evidence="9">The sequence shown here is derived from an EMBL/GenBank/DDBJ whole genome shotgun (WGS) entry which is preliminary data.</text>
</comment>
<name>A0A4Q8LI36_9GAMM</name>
<evidence type="ECO:0000256" key="2">
    <source>
        <dbReference type="ARBA" id="ARBA00022475"/>
    </source>
</evidence>
<feature type="transmembrane region" description="Helical" evidence="6">
    <location>
        <begin position="357"/>
        <end position="385"/>
    </location>
</feature>
<dbReference type="Pfam" id="PF02687">
    <property type="entry name" value="FtsX"/>
    <property type="match status" value="1"/>
</dbReference>
<feature type="transmembrane region" description="Helical" evidence="6">
    <location>
        <begin position="317"/>
        <end position="336"/>
    </location>
</feature>
<dbReference type="EMBL" id="SHMC01000001">
    <property type="protein sequence ID" value="TAA28798.1"/>
    <property type="molecule type" value="Genomic_DNA"/>
</dbReference>
<dbReference type="InterPro" id="IPR050250">
    <property type="entry name" value="Macrolide_Exporter_MacB"/>
</dbReference>
<evidence type="ECO:0000313" key="10">
    <source>
        <dbReference type="Proteomes" id="UP000292627"/>
    </source>
</evidence>